<name>A0A956M564_UNCEI</name>
<organism evidence="1 2">
    <name type="scientific">Eiseniibacteriota bacterium</name>
    <dbReference type="NCBI Taxonomy" id="2212470"/>
    <lineage>
        <taxon>Bacteria</taxon>
        <taxon>Candidatus Eiseniibacteriota</taxon>
    </lineage>
</organism>
<dbReference type="EMBL" id="JAGQHR010001051">
    <property type="protein sequence ID" value="MCA9730220.1"/>
    <property type="molecule type" value="Genomic_DNA"/>
</dbReference>
<gene>
    <name evidence="1" type="ORF">KC729_21225</name>
</gene>
<protein>
    <submittedName>
        <fullName evidence="1">AAA family ATPase</fullName>
    </submittedName>
</protein>
<feature type="non-terminal residue" evidence="1">
    <location>
        <position position="1"/>
    </location>
</feature>
<evidence type="ECO:0000313" key="2">
    <source>
        <dbReference type="Proteomes" id="UP000697710"/>
    </source>
</evidence>
<reference evidence="1" key="2">
    <citation type="journal article" date="2021" name="Microbiome">
        <title>Successional dynamics and alternative stable states in a saline activated sludge microbial community over 9 years.</title>
        <authorList>
            <person name="Wang Y."/>
            <person name="Ye J."/>
            <person name="Ju F."/>
            <person name="Liu L."/>
            <person name="Boyd J.A."/>
            <person name="Deng Y."/>
            <person name="Parks D.H."/>
            <person name="Jiang X."/>
            <person name="Yin X."/>
            <person name="Woodcroft B.J."/>
            <person name="Tyson G.W."/>
            <person name="Hugenholtz P."/>
            <person name="Polz M.F."/>
            <person name="Zhang T."/>
        </authorList>
    </citation>
    <scope>NUCLEOTIDE SEQUENCE</scope>
    <source>
        <strain evidence="1">HKST-UBA01</strain>
    </source>
</reference>
<dbReference type="AlphaFoldDB" id="A0A956M564"/>
<dbReference type="Proteomes" id="UP000697710">
    <property type="component" value="Unassembled WGS sequence"/>
</dbReference>
<evidence type="ECO:0000313" key="1">
    <source>
        <dbReference type="EMBL" id="MCA9730220.1"/>
    </source>
</evidence>
<reference evidence="1" key="1">
    <citation type="submission" date="2020-04" db="EMBL/GenBank/DDBJ databases">
        <authorList>
            <person name="Zhang T."/>
        </authorList>
    </citation>
    <scope>NUCLEOTIDE SEQUENCE</scope>
    <source>
        <strain evidence="1">HKST-UBA01</strain>
    </source>
</reference>
<accession>A0A956M564</accession>
<comment type="caution">
    <text evidence="1">The sequence shown here is derived from an EMBL/GenBank/DDBJ whole genome shotgun (WGS) entry which is preliminary data.</text>
</comment>
<sequence length="77" mass="8955">LPYDIGYWRHRNDEVDYVVRTPNRLWAIEVKSGRPDATRGLDAFCRLHREARPMIVGTSGMPLDEFFGTDPVHWLAN</sequence>
<proteinExistence type="predicted"/>